<dbReference type="AlphaFoldDB" id="A0A3S4ZU61"/>
<reference evidence="1" key="1">
    <citation type="submission" date="2018-11" db="EMBL/GenBank/DDBJ databases">
        <authorList>
            <consortium name="Pathogen Informatics"/>
        </authorList>
    </citation>
    <scope>NUCLEOTIDE SEQUENCE</scope>
</reference>
<dbReference type="Proteomes" id="UP000784294">
    <property type="component" value="Unassembled WGS sequence"/>
</dbReference>
<gene>
    <name evidence="1" type="ORF">PXEA_LOCUS13321</name>
</gene>
<comment type="caution">
    <text evidence="1">The sequence shown here is derived from an EMBL/GenBank/DDBJ whole genome shotgun (WGS) entry which is preliminary data.</text>
</comment>
<evidence type="ECO:0000313" key="2">
    <source>
        <dbReference type="Proteomes" id="UP000784294"/>
    </source>
</evidence>
<evidence type="ECO:0000313" key="1">
    <source>
        <dbReference type="EMBL" id="VEL19881.1"/>
    </source>
</evidence>
<keyword evidence="2" id="KW-1185">Reference proteome</keyword>
<sequence>MSTSAVRTLTQYTFLPDSSLIHLGPVKCSGFLTGQTQRCTSRLPLIKLAAVVSAARIWPAGHLATAKSTMTAGSEKRGINLSVTVSNWAGESQASDPVFTRFPPVDHTFMRPPRAGQPICKPAF</sequence>
<proteinExistence type="predicted"/>
<dbReference type="EMBL" id="CAAALY010043733">
    <property type="protein sequence ID" value="VEL19881.1"/>
    <property type="molecule type" value="Genomic_DNA"/>
</dbReference>
<name>A0A3S4ZU61_9PLAT</name>
<accession>A0A3S4ZU61</accession>
<protein>
    <submittedName>
        <fullName evidence="1">Uncharacterized protein</fullName>
    </submittedName>
</protein>
<organism evidence="1 2">
    <name type="scientific">Protopolystoma xenopodis</name>
    <dbReference type="NCBI Taxonomy" id="117903"/>
    <lineage>
        <taxon>Eukaryota</taxon>
        <taxon>Metazoa</taxon>
        <taxon>Spiralia</taxon>
        <taxon>Lophotrochozoa</taxon>
        <taxon>Platyhelminthes</taxon>
        <taxon>Monogenea</taxon>
        <taxon>Polyopisthocotylea</taxon>
        <taxon>Polystomatidea</taxon>
        <taxon>Polystomatidae</taxon>
        <taxon>Protopolystoma</taxon>
    </lineage>
</organism>